<reference evidence="2 3" key="1">
    <citation type="submission" date="2021-01" db="EMBL/GenBank/DDBJ databases">
        <title>011410 draft genome.</title>
        <authorList>
            <person name="Lang L."/>
        </authorList>
    </citation>
    <scope>NUCLEOTIDE SEQUENCE [LARGE SCALE GENOMIC DNA]</scope>
    <source>
        <strain evidence="2 3">KCTC 42845</strain>
    </source>
</reference>
<name>A0ABS1S1S8_9RHOB</name>
<evidence type="ECO:0000313" key="2">
    <source>
        <dbReference type="EMBL" id="MBL3672265.1"/>
    </source>
</evidence>
<organism evidence="2 3">
    <name type="scientific">Paracoccus aerius</name>
    <dbReference type="NCBI Taxonomy" id="1915382"/>
    <lineage>
        <taxon>Bacteria</taxon>
        <taxon>Pseudomonadati</taxon>
        <taxon>Pseudomonadota</taxon>
        <taxon>Alphaproteobacteria</taxon>
        <taxon>Rhodobacterales</taxon>
        <taxon>Paracoccaceae</taxon>
        <taxon>Paracoccus</taxon>
    </lineage>
</organism>
<dbReference type="Proteomes" id="UP000644749">
    <property type="component" value="Unassembled WGS sequence"/>
</dbReference>
<gene>
    <name evidence="2" type="ORF">JL111_02090</name>
</gene>
<proteinExistence type="predicted"/>
<feature type="transmembrane region" description="Helical" evidence="1">
    <location>
        <begin position="12"/>
        <end position="30"/>
    </location>
</feature>
<evidence type="ECO:0000313" key="3">
    <source>
        <dbReference type="Proteomes" id="UP000644749"/>
    </source>
</evidence>
<evidence type="ECO:0008006" key="4">
    <source>
        <dbReference type="Google" id="ProtNLM"/>
    </source>
</evidence>
<keyword evidence="1" id="KW-0472">Membrane</keyword>
<comment type="caution">
    <text evidence="2">The sequence shown here is derived from an EMBL/GenBank/DDBJ whole genome shotgun (WGS) entry which is preliminary data.</text>
</comment>
<dbReference type="EMBL" id="JAESHT010000002">
    <property type="protein sequence ID" value="MBL3672265.1"/>
    <property type="molecule type" value="Genomic_DNA"/>
</dbReference>
<keyword evidence="1" id="KW-1133">Transmembrane helix</keyword>
<keyword evidence="3" id="KW-1185">Reference proteome</keyword>
<protein>
    <recommendedName>
        <fullName evidence="4">Holin</fullName>
    </recommendedName>
</protein>
<accession>A0ABS1S1S8</accession>
<keyword evidence="1" id="KW-0812">Transmembrane</keyword>
<sequence>MDVAAFIKEVGGGLAGVVIVVQGWFNWIQYRRNSDLQDKMLAMAENSVKESREILTETNKTTSANTEIMRRAVMLLEDKR</sequence>
<evidence type="ECO:0000256" key="1">
    <source>
        <dbReference type="SAM" id="Phobius"/>
    </source>
</evidence>
<dbReference type="RefSeq" id="WP_191307474.1">
    <property type="nucleotide sequence ID" value="NZ_BNCL01000001.1"/>
</dbReference>